<dbReference type="Gene3D" id="3.10.20.90">
    <property type="entry name" value="Phosphatidylinositol 3-kinase Catalytic Subunit, Chain A, domain 1"/>
    <property type="match status" value="1"/>
</dbReference>
<gene>
    <name evidence="2" type="primary">MRPS35</name>
    <name evidence="2" type="ORF">T02_2323</name>
</gene>
<dbReference type="SUPFAM" id="SSF54236">
    <property type="entry name" value="Ubiquitin-like"/>
    <property type="match status" value="1"/>
</dbReference>
<dbReference type="InterPro" id="IPR039848">
    <property type="entry name" value="Ribosomal_mS35_mt"/>
</dbReference>
<dbReference type="EMBL" id="JYDW01000229">
    <property type="protein sequence ID" value="KRZ51371.1"/>
    <property type="molecule type" value="Genomic_DNA"/>
</dbReference>
<dbReference type="GO" id="GO:0032543">
    <property type="term" value="P:mitochondrial translation"/>
    <property type="evidence" value="ECO:0007669"/>
    <property type="project" value="InterPro"/>
</dbReference>
<dbReference type="GO" id="GO:0005763">
    <property type="term" value="C:mitochondrial small ribosomal subunit"/>
    <property type="evidence" value="ECO:0007669"/>
    <property type="project" value="TreeGrafter"/>
</dbReference>
<accession>A0A0V1KVM9</accession>
<feature type="domain" description="Ubiquitin-like" evidence="1">
    <location>
        <begin position="107"/>
        <end position="183"/>
    </location>
</feature>
<keyword evidence="2" id="KW-0689">Ribosomal protein</keyword>
<dbReference type="PANTHER" id="PTHR13490:SF0">
    <property type="entry name" value="SMALL RIBOSOMAL SUBUNIT PROTEIN MS35"/>
    <property type="match status" value="1"/>
</dbReference>
<reference evidence="2 3" key="1">
    <citation type="submission" date="2015-05" db="EMBL/GenBank/DDBJ databases">
        <title>Evolution of Trichinella species and genotypes.</title>
        <authorList>
            <person name="Korhonen P.K."/>
            <person name="Edoardo P."/>
            <person name="Giuseppe L.R."/>
            <person name="Gasser R.B."/>
        </authorList>
    </citation>
    <scope>NUCLEOTIDE SEQUENCE [LARGE SCALE GENOMIC DNA]</scope>
    <source>
        <strain evidence="2">ISS10</strain>
    </source>
</reference>
<dbReference type="InterPro" id="IPR029071">
    <property type="entry name" value="Ubiquitin-like_domsf"/>
</dbReference>
<dbReference type="Pfam" id="PF00240">
    <property type="entry name" value="ubiquitin"/>
    <property type="match status" value="1"/>
</dbReference>
<evidence type="ECO:0000259" key="1">
    <source>
        <dbReference type="PROSITE" id="PS50053"/>
    </source>
</evidence>
<dbReference type="InterPro" id="IPR019349">
    <property type="entry name" value="Ribosomal_mS35_mit"/>
</dbReference>
<proteinExistence type="predicted"/>
<dbReference type="GO" id="GO:0003735">
    <property type="term" value="F:structural constituent of ribosome"/>
    <property type="evidence" value="ECO:0007669"/>
    <property type="project" value="InterPro"/>
</dbReference>
<dbReference type="CDD" id="cd17039">
    <property type="entry name" value="Ubl_ubiquitin_like"/>
    <property type="match status" value="1"/>
</dbReference>
<name>A0A0V1KVM9_9BILA</name>
<dbReference type="AlphaFoldDB" id="A0A0V1KVM9"/>
<sequence>MQSQTVYKECFRMIETVNGNTYFLFTVQTKTKSYTIDELDVTLIDGLDHWNCKIENEMLKSLASQSGLCLLDYAEVLLSALCDEITAEGNDDVKTAFLYDVAFGTIMEAKTKQLHILSSWNSDVDENRHCRDLKCMIHKRIGLDPELQNLSIGETILSDDSLLKDCGIGNNDTLLLTIKIETSIRGVDITRRITGSDKRMFRFFQNGIQNFNSTINDLTSLIKEEDLQNMQFPNEKKGVLKLCAKAPQDNEKLHNEMTRQLDEVKTRRTMNEIKKKFQRIKDARAEQISDKMHLISELKATGCKKTLFESSIDALLCNPQNVILVGTKRRLKAASECYLIKNNEKQDGVSFLKSKRFTSGTKQLKNFDKVDLDALQLNPAVSGKNEFASALKRKAVNVKSKKGKVIEKTTKPVSMFSNIDSRLYAMTLSGAKTYVLHMKTILDLNMRKPTLMPEKNVDRKSAFKGEHTLRRRPKKIHLITHNIQGKGSPLNEKLSLQSKDNKKCCCKTKHSSSKMCKTTQRNGTKQKMNILAQLCLRHSSFKHWVNFSTSKSVISVTDALIANSDETFRKLELIPELPVKKAQSIRYGRFANEIMPPREQRQPIDQDWPSVWPVAQSFKASSVPLPLRMGFQKSRSKKPPPDKHANLELMKIPNFLHLTPPAIARHCDAIRKWCTPWPEQLNSDERCRYYFPIQFEYHDYIHAGPTVRDSRSRVVSLRVHVRDLPLDYHAKDKLLRLVGDRYDKKNDILTITTNRCPARHQNRDYSVYLLTVLFHESWKFEEWEKEKTELDMEKYFWENSKSEFQVKNLLKRLKKAELSSKTRNGSGHCSRFAYLSQITEEDIENKVYNILEFCEYVKAWDRYRNEETESLENAKSFGKAVRSLLDLPPLNK</sequence>
<dbReference type="InterPro" id="IPR000626">
    <property type="entry name" value="Ubiquitin-like_dom"/>
</dbReference>
<dbReference type="OrthoDB" id="283424at2759"/>
<organism evidence="2 3">
    <name type="scientific">Trichinella nativa</name>
    <dbReference type="NCBI Taxonomy" id="6335"/>
    <lineage>
        <taxon>Eukaryota</taxon>
        <taxon>Metazoa</taxon>
        <taxon>Ecdysozoa</taxon>
        <taxon>Nematoda</taxon>
        <taxon>Enoplea</taxon>
        <taxon>Dorylaimia</taxon>
        <taxon>Trichinellida</taxon>
        <taxon>Trichinellidae</taxon>
        <taxon>Trichinella</taxon>
    </lineage>
</organism>
<evidence type="ECO:0000313" key="2">
    <source>
        <dbReference type="EMBL" id="KRZ51371.1"/>
    </source>
</evidence>
<keyword evidence="3" id="KW-1185">Reference proteome</keyword>
<comment type="caution">
    <text evidence="2">The sequence shown here is derived from an EMBL/GenBank/DDBJ whole genome shotgun (WGS) entry which is preliminary data.</text>
</comment>
<dbReference type="Proteomes" id="UP000054721">
    <property type="component" value="Unassembled WGS sequence"/>
</dbReference>
<dbReference type="STRING" id="6335.A0A0V1KVM9"/>
<dbReference type="Pfam" id="PF10213">
    <property type="entry name" value="MRP-S28"/>
    <property type="match status" value="1"/>
</dbReference>
<evidence type="ECO:0000313" key="3">
    <source>
        <dbReference type="Proteomes" id="UP000054721"/>
    </source>
</evidence>
<dbReference type="PROSITE" id="PS50053">
    <property type="entry name" value="UBIQUITIN_2"/>
    <property type="match status" value="1"/>
</dbReference>
<protein>
    <submittedName>
        <fullName evidence="2">28S ribosomal protein S35, mitochondrial</fullName>
    </submittedName>
</protein>
<keyword evidence="2" id="KW-0687">Ribonucleoprotein</keyword>
<dbReference type="PANTHER" id="PTHR13490">
    <property type="entry name" value="MITOCHONDRIAL 28S RIBOSOMAL PROTEIN S28"/>
    <property type="match status" value="1"/>
</dbReference>